<reference evidence="1 2" key="1">
    <citation type="journal article" date="2016" name="Nat. Commun.">
        <title>Ectomycorrhizal ecology is imprinted in the genome of the dominant symbiotic fungus Cenococcum geophilum.</title>
        <authorList>
            <consortium name="DOE Joint Genome Institute"/>
            <person name="Peter M."/>
            <person name="Kohler A."/>
            <person name="Ohm R.A."/>
            <person name="Kuo A."/>
            <person name="Krutzmann J."/>
            <person name="Morin E."/>
            <person name="Arend M."/>
            <person name="Barry K.W."/>
            <person name="Binder M."/>
            <person name="Choi C."/>
            <person name="Clum A."/>
            <person name="Copeland A."/>
            <person name="Grisel N."/>
            <person name="Haridas S."/>
            <person name="Kipfer T."/>
            <person name="LaButti K."/>
            <person name="Lindquist E."/>
            <person name="Lipzen A."/>
            <person name="Maire R."/>
            <person name="Meier B."/>
            <person name="Mihaltcheva S."/>
            <person name="Molinier V."/>
            <person name="Murat C."/>
            <person name="Poggeler S."/>
            <person name="Quandt C.A."/>
            <person name="Sperisen C."/>
            <person name="Tritt A."/>
            <person name="Tisserant E."/>
            <person name="Crous P.W."/>
            <person name="Henrissat B."/>
            <person name="Nehls U."/>
            <person name="Egli S."/>
            <person name="Spatafora J.W."/>
            <person name="Grigoriev I.V."/>
            <person name="Martin F.M."/>
        </authorList>
    </citation>
    <scope>NUCLEOTIDE SEQUENCE [LARGE SCALE GENOMIC DNA]</scope>
    <source>
        <strain evidence="1 2">CBS 459.81</strain>
    </source>
</reference>
<sequence>MYKTELFHYKEMKVPLTQISDYIVRESEVIRRYNTLKKPPILKNIENWLKDWETVYNKAAALNLPDITIYRPQRDFLKAIASINQGFTDNRSLLLKDAIRRKEPYDTILDLIKQFRNRIGLIQSTKDGSHSTFATLQGEQQPRGSSSTASKHTERPCLCGELHPFRECLYICEALRPSN</sequence>
<organism evidence="1 2">
    <name type="scientific">Lepidopterella palustris CBS 459.81</name>
    <dbReference type="NCBI Taxonomy" id="1314670"/>
    <lineage>
        <taxon>Eukaryota</taxon>
        <taxon>Fungi</taxon>
        <taxon>Dikarya</taxon>
        <taxon>Ascomycota</taxon>
        <taxon>Pezizomycotina</taxon>
        <taxon>Dothideomycetes</taxon>
        <taxon>Pleosporomycetidae</taxon>
        <taxon>Mytilinidiales</taxon>
        <taxon>Argynnaceae</taxon>
        <taxon>Lepidopterella</taxon>
    </lineage>
</organism>
<name>A0A8E2DVZ0_9PEZI</name>
<keyword evidence="2" id="KW-1185">Reference proteome</keyword>
<dbReference type="OrthoDB" id="3763355at2759"/>
<protein>
    <submittedName>
        <fullName evidence="1">Uncharacterized protein</fullName>
    </submittedName>
</protein>
<proteinExistence type="predicted"/>
<dbReference type="Proteomes" id="UP000250266">
    <property type="component" value="Unassembled WGS sequence"/>
</dbReference>
<evidence type="ECO:0000313" key="2">
    <source>
        <dbReference type="Proteomes" id="UP000250266"/>
    </source>
</evidence>
<evidence type="ECO:0000313" key="1">
    <source>
        <dbReference type="EMBL" id="OCK72638.1"/>
    </source>
</evidence>
<dbReference type="EMBL" id="KV748067">
    <property type="protein sequence ID" value="OCK72638.1"/>
    <property type="molecule type" value="Genomic_DNA"/>
</dbReference>
<gene>
    <name evidence="1" type="ORF">K432DRAFT_412536</name>
</gene>
<accession>A0A8E2DVZ0</accession>
<dbReference type="AlphaFoldDB" id="A0A8E2DVZ0"/>